<gene>
    <name evidence="1" type="ORF">HH1059_20760</name>
</gene>
<dbReference type="KEGG" id="hhk:HH1059_20760"/>
<dbReference type="AlphaFoldDB" id="A0A2Z6EZW2"/>
<keyword evidence="2" id="KW-1185">Reference proteome</keyword>
<name>A0A2Z6EZW2_HALHR</name>
<evidence type="ECO:0008006" key="3">
    <source>
        <dbReference type="Google" id="ProtNLM"/>
    </source>
</evidence>
<protein>
    <recommendedName>
        <fullName evidence="3">Integrase</fullName>
    </recommendedName>
</protein>
<evidence type="ECO:0000313" key="1">
    <source>
        <dbReference type="EMBL" id="BBE11161.1"/>
    </source>
</evidence>
<organism evidence="1 2">
    <name type="scientific">Halorhodospira halochloris</name>
    <name type="common">Ectothiorhodospira halochloris</name>
    <dbReference type="NCBI Taxonomy" id="1052"/>
    <lineage>
        <taxon>Bacteria</taxon>
        <taxon>Pseudomonadati</taxon>
        <taxon>Pseudomonadota</taxon>
        <taxon>Gammaproteobacteria</taxon>
        <taxon>Chromatiales</taxon>
        <taxon>Ectothiorhodospiraceae</taxon>
        <taxon>Halorhodospira</taxon>
    </lineage>
</organism>
<dbReference type="EMBL" id="AP017372">
    <property type="protein sequence ID" value="BBE11161.1"/>
    <property type="molecule type" value="Genomic_DNA"/>
</dbReference>
<dbReference type="Proteomes" id="UP000218890">
    <property type="component" value="Chromosome"/>
</dbReference>
<sequence length="60" mass="6489">MGHSDTKMLFTVYSRYVPNLTRRDGSAIERLLSAQLGPVQGVCEMAGDEVQGVGDESDSN</sequence>
<reference evidence="1" key="1">
    <citation type="submission" date="2016-02" db="EMBL/GenBank/DDBJ databases">
        <title>Halorhodospira halochloris DSM-1059 complete genome, version 2.</title>
        <authorList>
            <person name="Tsukatani Y."/>
        </authorList>
    </citation>
    <scope>NUCLEOTIDE SEQUENCE</scope>
    <source>
        <strain evidence="1">DSM 1059</strain>
    </source>
</reference>
<evidence type="ECO:0000313" key="2">
    <source>
        <dbReference type="Proteomes" id="UP000218890"/>
    </source>
</evidence>
<proteinExistence type="predicted"/>
<accession>A0A2Z6EZW2</accession>